<reference evidence="1 2" key="1">
    <citation type="submission" date="2019-09" db="EMBL/GenBank/DDBJ databases">
        <title>Draft genome sequence of various Type strains from the CCUG.</title>
        <authorList>
            <person name="Pineiro-Iglesias B."/>
            <person name="Tunovic T."/>
            <person name="Unosson C."/>
            <person name="Inganas E."/>
            <person name="Ohlen M."/>
            <person name="Cardew S."/>
            <person name="Jensie-Markopoulos S."/>
            <person name="Salva-Serra F."/>
            <person name="Jaen-Luchoro D."/>
            <person name="Karlsson R."/>
            <person name="Svensson-Stadler L."/>
            <person name="Chun J."/>
            <person name="Moore E."/>
        </authorList>
    </citation>
    <scope>NUCLEOTIDE SEQUENCE [LARGE SCALE GENOMIC DNA]</scope>
    <source>
        <strain evidence="1 2">CCUG 56969T</strain>
    </source>
</reference>
<proteinExistence type="predicted"/>
<dbReference type="AlphaFoldDB" id="A0A5M9NNT5"/>
<name>A0A5M9NNT5_9VIBR</name>
<dbReference type="OrthoDB" id="1359545at2"/>
<dbReference type="EMBL" id="VXJS01000009">
    <property type="protein sequence ID" value="KAA8672287.1"/>
    <property type="molecule type" value="Genomic_DNA"/>
</dbReference>
<protein>
    <submittedName>
        <fullName evidence="1">Uncharacterized protein</fullName>
    </submittedName>
</protein>
<sequence>MVVEIDDEELERRAALTLECGGVQPMHNPFYTYSVRYSAERAIAAFKQYDYLLSQTDDASVLISEVQEAIIHVGALSRYFWPSPAGRKKDKQQKALRMQRGEYLKKLYNLTDESPLANRELRNAWEHFDEKMDTYLLSQMAGYFFPTPIIGSHELADDPVGNIFKLLDPEAECLVLLGKKFFFAPLRNEVERIFPELAK</sequence>
<keyword evidence="2" id="KW-1185">Reference proteome</keyword>
<organism evidence="1 2">
    <name type="scientific">Vibrio gigantis</name>
    <dbReference type="NCBI Taxonomy" id="296199"/>
    <lineage>
        <taxon>Bacteria</taxon>
        <taxon>Pseudomonadati</taxon>
        <taxon>Pseudomonadota</taxon>
        <taxon>Gammaproteobacteria</taxon>
        <taxon>Vibrionales</taxon>
        <taxon>Vibrionaceae</taxon>
        <taxon>Vibrio</taxon>
    </lineage>
</organism>
<comment type="caution">
    <text evidence="1">The sequence shown here is derived from an EMBL/GenBank/DDBJ whole genome shotgun (WGS) entry which is preliminary data.</text>
</comment>
<dbReference type="Proteomes" id="UP000322521">
    <property type="component" value="Unassembled WGS sequence"/>
</dbReference>
<accession>A0A5M9NNT5</accession>
<gene>
    <name evidence="1" type="ORF">F4W18_15095</name>
</gene>
<evidence type="ECO:0000313" key="2">
    <source>
        <dbReference type="Proteomes" id="UP000322521"/>
    </source>
</evidence>
<evidence type="ECO:0000313" key="1">
    <source>
        <dbReference type="EMBL" id="KAA8672287.1"/>
    </source>
</evidence>